<organism evidence="2 3">
    <name type="scientific">Mumia flava</name>
    <dbReference type="NCBI Taxonomy" id="1348852"/>
    <lineage>
        <taxon>Bacteria</taxon>
        <taxon>Bacillati</taxon>
        <taxon>Actinomycetota</taxon>
        <taxon>Actinomycetes</taxon>
        <taxon>Propionibacteriales</taxon>
        <taxon>Nocardioidaceae</taxon>
        <taxon>Mumia</taxon>
    </lineage>
</organism>
<protein>
    <submittedName>
        <fullName evidence="2">RimJ/RimL family protein N-acetyltransferase</fullName>
    </submittedName>
</protein>
<dbReference type="EMBL" id="PGEZ01000003">
    <property type="protein sequence ID" value="PJJ48256.1"/>
    <property type="molecule type" value="Genomic_DNA"/>
</dbReference>
<dbReference type="OrthoDB" id="3533156at2"/>
<dbReference type="RefSeq" id="WP_039355829.1">
    <property type="nucleotide sequence ID" value="NZ_PGEZ01000003.1"/>
</dbReference>
<dbReference type="Pfam" id="PF13302">
    <property type="entry name" value="Acetyltransf_3"/>
    <property type="match status" value="1"/>
</dbReference>
<evidence type="ECO:0000313" key="2">
    <source>
        <dbReference type="EMBL" id="PJJ48256.1"/>
    </source>
</evidence>
<dbReference type="InterPro" id="IPR016181">
    <property type="entry name" value="Acyl_CoA_acyltransferase"/>
</dbReference>
<comment type="caution">
    <text evidence="2">The sequence shown here is derived from an EMBL/GenBank/DDBJ whole genome shotgun (WGS) entry which is preliminary data.</text>
</comment>
<evidence type="ECO:0000313" key="3">
    <source>
        <dbReference type="Proteomes" id="UP000230842"/>
    </source>
</evidence>
<accession>A0A0B2BEP8</accession>
<gene>
    <name evidence="2" type="ORF">CLV56_3960</name>
</gene>
<dbReference type="PANTHER" id="PTHR43792">
    <property type="entry name" value="GNAT FAMILY, PUTATIVE (AFU_ORTHOLOGUE AFUA_3G00765)-RELATED-RELATED"/>
    <property type="match status" value="1"/>
</dbReference>
<dbReference type="PANTHER" id="PTHR43792:SF1">
    <property type="entry name" value="N-ACETYLTRANSFERASE DOMAIN-CONTAINING PROTEIN"/>
    <property type="match status" value="1"/>
</dbReference>
<name>A0A0B2BEP8_9ACTN</name>
<dbReference type="Gene3D" id="3.40.630.30">
    <property type="match status" value="1"/>
</dbReference>
<dbReference type="InterPro" id="IPR000182">
    <property type="entry name" value="GNAT_dom"/>
</dbReference>
<proteinExistence type="predicted"/>
<dbReference type="GO" id="GO:0016747">
    <property type="term" value="F:acyltransferase activity, transferring groups other than amino-acyl groups"/>
    <property type="evidence" value="ECO:0007669"/>
    <property type="project" value="InterPro"/>
</dbReference>
<dbReference type="Proteomes" id="UP000230842">
    <property type="component" value="Unassembled WGS sequence"/>
</dbReference>
<reference evidence="2 3" key="1">
    <citation type="submission" date="2017-11" db="EMBL/GenBank/DDBJ databases">
        <title>Genomic Encyclopedia of Archaeal and Bacterial Type Strains, Phase II (KMG-II): From Individual Species to Whole Genera.</title>
        <authorList>
            <person name="Goeker M."/>
        </authorList>
    </citation>
    <scope>NUCLEOTIDE SEQUENCE [LARGE SCALE GENOMIC DNA]</scope>
    <source>
        <strain evidence="2 3">DSM 27763</strain>
    </source>
</reference>
<dbReference type="SUPFAM" id="SSF55729">
    <property type="entry name" value="Acyl-CoA N-acyltransferases (Nat)"/>
    <property type="match status" value="1"/>
</dbReference>
<keyword evidence="3" id="KW-1185">Reference proteome</keyword>
<feature type="domain" description="N-acetyltransferase" evidence="1">
    <location>
        <begin position="10"/>
        <end position="180"/>
    </location>
</feature>
<dbReference type="InterPro" id="IPR051531">
    <property type="entry name" value="N-acetyltransferase"/>
</dbReference>
<dbReference type="AlphaFoldDB" id="A0A0B2BEP8"/>
<keyword evidence="2" id="KW-0808">Transferase</keyword>
<sequence>MDVLLETDRLVLRWFTPDDADDLVALDADPAVMRFINGGSATPRDEIVDDVLPALVASRQRADGYGYWAAVERDTGRFVGWFHLRPGRDAGPDEPELGYRLRRDAWGRGYAAEGSRALVDHAFADLGASRVYAEAMAVHTASRRVMEKSGLRYVRTFHADWPVRIDGDEHGDVEYAITREEWEAARGEQ</sequence>
<evidence type="ECO:0000259" key="1">
    <source>
        <dbReference type="PROSITE" id="PS51186"/>
    </source>
</evidence>
<dbReference type="PROSITE" id="PS51186">
    <property type="entry name" value="GNAT"/>
    <property type="match status" value="1"/>
</dbReference>